<gene>
    <name evidence="2" type="ORF">IFJ97_04855</name>
</gene>
<keyword evidence="1" id="KW-0812">Transmembrane</keyword>
<name>A0A8J6Y0P2_9BACT</name>
<evidence type="ECO:0000313" key="2">
    <source>
        <dbReference type="EMBL" id="MBD3870671.1"/>
    </source>
</evidence>
<organism evidence="2 3">
    <name type="scientific">Candidatus Sulfomarinibacter kjeldsenii</name>
    <dbReference type="NCBI Taxonomy" id="2885994"/>
    <lineage>
        <taxon>Bacteria</taxon>
        <taxon>Pseudomonadati</taxon>
        <taxon>Acidobacteriota</taxon>
        <taxon>Thermoanaerobaculia</taxon>
        <taxon>Thermoanaerobaculales</taxon>
        <taxon>Candidatus Sulfomarinibacteraceae</taxon>
        <taxon>Candidatus Sulfomarinibacter</taxon>
    </lineage>
</organism>
<protein>
    <submittedName>
        <fullName evidence="2">Uncharacterized protein</fullName>
    </submittedName>
</protein>
<evidence type="ECO:0000256" key="1">
    <source>
        <dbReference type="SAM" id="Phobius"/>
    </source>
</evidence>
<evidence type="ECO:0000313" key="3">
    <source>
        <dbReference type="Proteomes" id="UP000598633"/>
    </source>
</evidence>
<feature type="transmembrane region" description="Helical" evidence="1">
    <location>
        <begin position="143"/>
        <end position="165"/>
    </location>
</feature>
<keyword evidence="1" id="KW-1133">Transmembrane helix</keyword>
<dbReference type="EMBL" id="JACXWA010000079">
    <property type="protein sequence ID" value="MBD3870671.1"/>
    <property type="molecule type" value="Genomic_DNA"/>
</dbReference>
<keyword evidence="1" id="KW-0472">Membrane</keyword>
<feature type="transmembrane region" description="Helical" evidence="1">
    <location>
        <begin position="177"/>
        <end position="198"/>
    </location>
</feature>
<feature type="transmembrane region" description="Helical" evidence="1">
    <location>
        <begin position="218"/>
        <end position="235"/>
    </location>
</feature>
<comment type="caution">
    <text evidence="2">The sequence shown here is derived from an EMBL/GenBank/DDBJ whole genome shotgun (WGS) entry which is preliminary data.</text>
</comment>
<dbReference type="Proteomes" id="UP000598633">
    <property type="component" value="Unassembled WGS sequence"/>
</dbReference>
<feature type="transmembrane region" description="Helical" evidence="1">
    <location>
        <begin position="242"/>
        <end position="261"/>
    </location>
</feature>
<accession>A0A8J6Y0P2</accession>
<reference evidence="2 3" key="1">
    <citation type="submission" date="2020-08" db="EMBL/GenBank/DDBJ databases">
        <title>Acidobacteriota in marine sediments use diverse sulfur dissimilation pathways.</title>
        <authorList>
            <person name="Wasmund K."/>
        </authorList>
    </citation>
    <scope>NUCLEOTIDE SEQUENCE [LARGE SCALE GENOMIC DNA]</scope>
    <source>
        <strain evidence="2">MAG AM3-A</strain>
    </source>
</reference>
<proteinExistence type="predicted"/>
<dbReference type="AlphaFoldDB" id="A0A8J6Y0P2"/>
<sequence>MGSRRFSVALWIAAFAVTVLLAVFQRMTGPSYPIRGTEALPNGESVSYSLPRSNEGRDELRIIISAPSNTAQANLEWRRYPTDEPFRLQPMAVNADGEFESRIPTQPAAGKVEYRILLEFADGVVSIPESEAVVARYRASVPAYVLIPHIFAMFLSMLVSSRALLEVLRPGAPNARGLVLVSMALLIIGGLMLGPIVQRFAFGAYWTGWPYGHDLTDNKTLIAFLAWLPATVLAWRGATTRLAVTLGWVVMMGIFLIPHSARGSQLDWSEVEGGREAAGSQVPDTT</sequence>